<accession>A0A0Q3UTI8</accession>
<organism evidence="1 2">
    <name type="scientific">Amazona aestiva</name>
    <name type="common">Blue-fronted Amazon parrot</name>
    <dbReference type="NCBI Taxonomy" id="12930"/>
    <lineage>
        <taxon>Eukaryota</taxon>
        <taxon>Metazoa</taxon>
        <taxon>Chordata</taxon>
        <taxon>Craniata</taxon>
        <taxon>Vertebrata</taxon>
        <taxon>Euteleostomi</taxon>
        <taxon>Archelosauria</taxon>
        <taxon>Archosauria</taxon>
        <taxon>Dinosauria</taxon>
        <taxon>Saurischia</taxon>
        <taxon>Theropoda</taxon>
        <taxon>Coelurosauria</taxon>
        <taxon>Aves</taxon>
        <taxon>Neognathae</taxon>
        <taxon>Neoaves</taxon>
        <taxon>Telluraves</taxon>
        <taxon>Australaves</taxon>
        <taxon>Psittaciformes</taxon>
        <taxon>Psittacidae</taxon>
        <taxon>Amazona</taxon>
    </lineage>
</organism>
<keyword evidence="2" id="KW-1185">Reference proteome</keyword>
<name>A0A0Q3UTI8_AMAAE</name>
<evidence type="ECO:0000313" key="2">
    <source>
        <dbReference type="Proteomes" id="UP000051836"/>
    </source>
</evidence>
<evidence type="ECO:0000313" key="1">
    <source>
        <dbReference type="EMBL" id="KQK84346.1"/>
    </source>
</evidence>
<dbReference type="Proteomes" id="UP000051836">
    <property type="component" value="Unassembled WGS sequence"/>
</dbReference>
<dbReference type="EMBL" id="LMAW01001114">
    <property type="protein sequence ID" value="KQK84346.1"/>
    <property type="molecule type" value="Genomic_DNA"/>
</dbReference>
<proteinExistence type="predicted"/>
<dbReference type="AlphaFoldDB" id="A0A0Q3UTI8"/>
<comment type="caution">
    <text evidence="1">The sequence shown here is derived from an EMBL/GenBank/DDBJ whole genome shotgun (WGS) entry which is preliminary data.</text>
</comment>
<gene>
    <name evidence="1" type="ORF">AAES_53119</name>
</gene>
<protein>
    <submittedName>
        <fullName evidence="1">Uncharacterized protein</fullName>
    </submittedName>
</protein>
<reference evidence="1 2" key="1">
    <citation type="submission" date="2015-10" db="EMBL/GenBank/DDBJ databases">
        <authorList>
            <person name="Gilbert D.G."/>
        </authorList>
    </citation>
    <scope>NUCLEOTIDE SEQUENCE [LARGE SCALE GENOMIC DNA]</scope>
    <source>
        <strain evidence="1">FVVF132</strain>
    </source>
</reference>
<sequence length="73" mass="8076">MKSLSSLLRHFTTVMNLESNNQSVKSGNYSRVPYQNPSKSLELGFAYPCGEELFPCFTTAAFLSLASISLTLH</sequence>